<feature type="compositionally biased region" description="Low complexity" evidence="1">
    <location>
        <begin position="13"/>
        <end position="25"/>
    </location>
</feature>
<dbReference type="RefSeq" id="XP_066065817.1">
    <property type="nucleotide sequence ID" value="XM_066209720.1"/>
</dbReference>
<feature type="compositionally biased region" description="Polar residues" evidence="1">
    <location>
        <begin position="60"/>
        <end position="79"/>
    </location>
</feature>
<dbReference type="PANTHER" id="PTHR13199">
    <property type="entry name" value="GH03947P"/>
    <property type="match status" value="1"/>
</dbReference>
<dbReference type="VEuPathDB" id="FungiDB:L203_00083"/>
<feature type="compositionally biased region" description="Polar residues" evidence="1">
    <location>
        <begin position="453"/>
        <end position="467"/>
    </location>
</feature>
<name>A0A1E3IZS3_9TREE</name>
<dbReference type="GeneID" id="91084474"/>
<dbReference type="Pfam" id="PF13889">
    <property type="entry name" value="Chromosome_seg"/>
    <property type="match status" value="1"/>
</dbReference>
<feature type="region of interest" description="Disordered" evidence="1">
    <location>
        <begin position="449"/>
        <end position="482"/>
    </location>
</feature>
<keyword evidence="3" id="KW-1185">Reference proteome</keyword>
<evidence type="ECO:0000256" key="1">
    <source>
        <dbReference type="SAM" id="MobiDB-lite"/>
    </source>
</evidence>
<reference evidence="2" key="2">
    <citation type="journal article" date="2022" name="Elife">
        <title>Obligate sexual reproduction of a homothallic fungus closely related to the Cryptococcus pathogenic species complex.</title>
        <authorList>
            <person name="Passer A.R."/>
            <person name="Clancey S.A."/>
            <person name="Shea T."/>
            <person name="David-Palma M."/>
            <person name="Averette A.F."/>
            <person name="Boekhout T."/>
            <person name="Porcel B.M."/>
            <person name="Nowrousian M."/>
            <person name="Cuomo C.A."/>
            <person name="Sun S."/>
            <person name="Heitman J."/>
            <person name="Coelho M.A."/>
        </authorList>
    </citation>
    <scope>NUCLEOTIDE SEQUENCE</scope>
    <source>
        <strain evidence="2">CBS 7841</strain>
    </source>
</reference>
<organism evidence="2 3">
    <name type="scientific">Cryptococcus depauperatus CBS 7841</name>
    <dbReference type="NCBI Taxonomy" id="1295531"/>
    <lineage>
        <taxon>Eukaryota</taxon>
        <taxon>Fungi</taxon>
        <taxon>Dikarya</taxon>
        <taxon>Basidiomycota</taxon>
        <taxon>Agaricomycotina</taxon>
        <taxon>Tremellomycetes</taxon>
        <taxon>Tremellales</taxon>
        <taxon>Cryptococcaceae</taxon>
        <taxon>Cryptococcus</taxon>
    </lineage>
</organism>
<accession>A0A1E3IZS3</accession>
<feature type="compositionally biased region" description="Polar residues" evidence="1">
    <location>
        <begin position="35"/>
        <end position="46"/>
    </location>
</feature>
<reference evidence="2" key="3">
    <citation type="submission" date="2024-01" db="EMBL/GenBank/DDBJ databases">
        <authorList>
            <person name="Coelho M.A."/>
            <person name="David-Palma M."/>
            <person name="Shea T."/>
            <person name="Sun S."/>
            <person name="Cuomo C.A."/>
            <person name="Heitman J."/>
        </authorList>
    </citation>
    <scope>NUCLEOTIDE SEQUENCE</scope>
    <source>
        <strain evidence="2">CBS 7841</strain>
    </source>
</reference>
<evidence type="ECO:0000313" key="3">
    <source>
        <dbReference type="Proteomes" id="UP000094043"/>
    </source>
</evidence>
<dbReference type="InterPro" id="IPR025261">
    <property type="entry name" value="Atos-like_cons_dom"/>
</dbReference>
<dbReference type="KEGG" id="cdep:91084474"/>
<feature type="compositionally biased region" description="Low complexity" evidence="1">
    <location>
        <begin position="87"/>
        <end position="107"/>
    </location>
</feature>
<dbReference type="InterPro" id="IPR033473">
    <property type="entry name" value="Atos-like_C"/>
</dbReference>
<dbReference type="Pfam" id="PF13915">
    <property type="entry name" value="DUF4210"/>
    <property type="match status" value="1"/>
</dbReference>
<dbReference type="OrthoDB" id="8625101at2759"/>
<proteinExistence type="predicted"/>
<gene>
    <name evidence="2" type="ORF">L203_100258</name>
</gene>
<dbReference type="EMBL" id="CP143784">
    <property type="protein sequence ID" value="WVN85116.1"/>
    <property type="molecule type" value="Genomic_DNA"/>
</dbReference>
<dbReference type="InterPro" id="IPR051506">
    <property type="entry name" value="ATOS_Transcription_Regulators"/>
</dbReference>
<reference evidence="2" key="1">
    <citation type="submission" date="2016-06" db="EMBL/GenBank/DDBJ databases">
        <authorList>
            <person name="Cuomo C."/>
            <person name="Litvintseva A."/>
            <person name="Heitman J."/>
            <person name="Chen Y."/>
            <person name="Sun S."/>
            <person name="Springer D."/>
            <person name="Dromer F."/>
            <person name="Young S."/>
            <person name="Zeng Q."/>
            <person name="Chapman S."/>
            <person name="Gujja S."/>
            <person name="Saif S."/>
            <person name="Birren B."/>
        </authorList>
    </citation>
    <scope>NUCLEOTIDE SEQUENCE</scope>
    <source>
        <strain evidence="2">CBS 7841</strain>
    </source>
</reference>
<protein>
    <submittedName>
        <fullName evidence="2">Uncharacterized protein</fullName>
    </submittedName>
</protein>
<dbReference type="AlphaFoldDB" id="A0A1E3IZS3"/>
<evidence type="ECO:0000313" key="2">
    <source>
        <dbReference type="EMBL" id="WVN85116.1"/>
    </source>
</evidence>
<dbReference type="PANTHER" id="PTHR13199:SF11">
    <property type="entry name" value="PROTEIN ATOSSA"/>
    <property type="match status" value="1"/>
</dbReference>
<sequence>MTCDSVPGPTYNSFSSTSSPFSRPPVCSDVEETLSESSRSCQISSKVDSRPMPSTRKRPSSTISYQSLSPFTTSHISPRSPTPIPLASPNSNTSSTTDTPPSLSRSQPLLGSYSLSLLHSRMSGYRPHVPTSGFTLHLGAVGKGKNCPKELRCPAHLVVPFEALYYDLDDDGQARLPHATSPWVANVGIRQQYLDMHTSTAENASDKMRLISMPPYPGYPVARRGQLQILIKIPGPSATAKIFVVPYDLRSIPERGRLLIRENTYVRRTNRLESEGESLRYAIQLQFICLPESSGSGNRHESMRKSYYVTKSIRVIFSGCPPDKNEELRIDRTEQVIDPTTEILPSSTNGGWGNLKAAYQSTTDSGGHDQEEMNMGISLDILEKLESHKEPASPLANTKTPSQMSLLATMPSVHTSFASTPTSILSYSRPETLKAKQITILDSAAPVRLPAASSEQIGSTTLWSPTGSGRIRKGKLDEKELSDQLTRQLDLNERKS</sequence>
<feature type="region of interest" description="Disordered" evidence="1">
    <location>
        <begin position="1"/>
        <end position="107"/>
    </location>
</feature>
<dbReference type="SMART" id="SM01177">
    <property type="entry name" value="DUF4210"/>
    <property type="match status" value="1"/>
</dbReference>
<dbReference type="Proteomes" id="UP000094043">
    <property type="component" value="Chromosome 1"/>
</dbReference>